<comment type="caution">
    <text evidence="1">The sequence shown here is derived from an EMBL/GenBank/DDBJ whole genome shotgun (WGS) entry which is preliminary data.</text>
</comment>
<proteinExistence type="predicted"/>
<sequence length="537" mass="61715">MERLYVTAAVLALALSWALYRLLQVGRRPKDYPPGPPTIPILGNIHQMPSKDAHLQFEKWAHEYGDVYSLMLGTKTLIVLSSDEAVKELLDRRSVTYSSRPELYIGQDLCSDGLRMLMMGYGPQWRSLRKMVHNLLNQNVARNYVPYQMLENKQMLYDFLETPNDFLKHIRRYSNALTTSMVFGWRTPTYEDEAIVQLFDGFAEFSEINQTGTAALIDFFPFLRRFPDYILTTQKKAKDLHREERALYLRHWLRAKKEIKDGTISQCFCVGMAEAQEKDKFDDALAAYTSGTLLEAGSDTTSSTLYGFVLAMLLYPEVQKEAQQHIDKVCGDNRMPTMDDWEDLHYIRCVMKETLRWMPTTILGAVPHATTADDTYKGFLIPKGAGIMNNVWTINNDPKRAPNPRRFDPSRYKRDYLGLFDSASNPDGSKRDMFTFGAGRRICPGMHVAERSLFLGIARVLWAFDVAPALDASGEKIIPDQERLTQGFVCMPEEYNCKITPRSEGRAERVRSEWRKAEEELLDAKTKQWVENPILRS</sequence>
<evidence type="ECO:0000313" key="2">
    <source>
        <dbReference type="Proteomes" id="UP001281147"/>
    </source>
</evidence>
<dbReference type="EMBL" id="JAUTXU010000100">
    <property type="protein sequence ID" value="KAK3708536.1"/>
    <property type="molecule type" value="Genomic_DNA"/>
</dbReference>
<protein>
    <submittedName>
        <fullName evidence="1">Uncharacterized protein</fullName>
    </submittedName>
</protein>
<name>A0ACC3N226_9PEZI</name>
<organism evidence="1 2">
    <name type="scientific">Vermiconidia calcicola</name>
    <dbReference type="NCBI Taxonomy" id="1690605"/>
    <lineage>
        <taxon>Eukaryota</taxon>
        <taxon>Fungi</taxon>
        <taxon>Dikarya</taxon>
        <taxon>Ascomycota</taxon>
        <taxon>Pezizomycotina</taxon>
        <taxon>Dothideomycetes</taxon>
        <taxon>Dothideomycetidae</taxon>
        <taxon>Mycosphaerellales</taxon>
        <taxon>Extremaceae</taxon>
        <taxon>Vermiconidia</taxon>
    </lineage>
</organism>
<evidence type="ECO:0000313" key="1">
    <source>
        <dbReference type="EMBL" id="KAK3708536.1"/>
    </source>
</evidence>
<accession>A0ACC3N226</accession>
<gene>
    <name evidence="1" type="ORF">LTR37_011431</name>
</gene>
<keyword evidence="2" id="KW-1185">Reference proteome</keyword>
<dbReference type="Proteomes" id="UP001281147">
    <property type="component" value="Unassembled WGS sequence"/>
</dbReference>
<reference evidence="1" key="1">
    <citation type="submission" date="2023-07" db="EMBL/GenBank/DDBJ databases">
        <title>Black Yeasts Isolated from many extreme environments.</title>
        <authorList>
            <person name="Coleine C."/>
            <person name="Stajich J.E."/>
            <person name="Selbmann L."/>
        </authorList>
    </citation>
    <scope>NUCLEOTIDE SEQUENCE</scope>
    <source>
        <strain evidence="1">CCFEE 5714</strain>
    </source>
</reference>